<dbReference type="Proteomes" id="UP001597478">
    <property type="component" value="Unassembled WGS sequence"/>
</dbReference>
<dbReference type="Pfam" id="PF04234">
    <property type="entry name" value="CopC"/>
    <property type="match status" value="1"/>
</dbReference>
<name>A0ABW5WA90_9PSEU</name>
<evidence type="ECO:0000259" key="11">
    <source>
        <dbReference type="Pfam" id="PF05425"/>
    </source>
</evidence>
<dbReference type="InterPro" id="IPR007348">
    <property type="entry name" value="CopC_dom"/>
</dbReference>
<feature type="transmembrane region" description="Helical" evidence="9">
    <location>
        <begin position="233"/>
        <end position="256"/>
    </location>
</feature>
<evidence type="ECO:0000259" key="10">
    <source>
        <dbReference type="Pfam" id="PF04234"/>
    </source>
</evidence>
<sequence>MMEAKPVACGPPGAWARPVSVLMLLVLALLAVPAKASAHATLIDTTPGNWQVVDTTPGQVSMRFNESVDSGLADVRVIGPDRGEVAGVSQPRHPQARQDVLAVTLPGSLPEGTYTVAYRVVSADSHPAQGAFAFSIGTVTGGLAAGAEAESAGANGAGSVSYGIARWLAFAGLALLIGTAFFAAVCWPGGSARVGVTRLLVAGWVTLVVATVASFVTYAWYTGGSLGSTLTSRMGLALGARLVLLAAIGIGLRYAFRRGPAVEYPRGRARAGAAVLGTGAVLAATWSLANHSVAGAQVALAVPVDTVHLLAMAVWLGGLPVLMAVLLRSGDVLGMRLAIPRFSRAALVSVGVLLVTGTYQAWRQVGSLSALFDTTYGGLLAGKVAVVGVLVGLGVLARNWVRRHYAIEPVTIIEKRRARRGPDRREISRFRCLVAVEAGLAAVVLGVTASLVSVEPARAELAREAQAAKLPERTGPVNVVLPFDAGGKAGKGQLAATLTPGALGRNEVHLSALDGTGMPRDVAEMKAELVLPDGTVGPIPVQLRFFGRGHYIGPEVVVPMPGQWELVVTVRTSEVDQDLLRIPVGVR</sequence>
<keyword evidence="8 9" id="KW-0472">Membrane</keyword>
<dbReference type="InterPro" id="IPR008457">
    <property type="entry name" value="Cu-R_CopD_dom"/>
</dbReference>
<keyword evidence="7" id="KW-0186">Copper</keyword>
<dbReference type="PANTHER" id="PTHR34820:SF4">
    <property type="entry name" value="INNER MEMBRANE PROTEIN YEBZ"/>
    <property type="match status" value="1"/>
</dbReference>
<evidence type="ECO:0000256" key="3">
    <source>
        <dbReference type="ARBA" id="ARBA00022692"/>
    </source>
</evidence>
<dbReference type="RefSeq" id="WP_377393955.1">
    <property type="nucleotide sequence ID" value="NZ_JBHSAN010000047.1"/>
</dbReference>
<dbReference type="Pfam" id="PF05425">
    <property type="entry name" value="CopD"/>
    <property type="match status" value="1"/>
</dbReference>
<accession>A0ABW5WA90</accession>
<dbReference type="InterPro" id="IPR014756">
    <property type="entry name" value="Ig_E-set"/>
</dbReference>
<feature type="domain" description="Copper resistance protein D" evidence="11">
    <location>
        <begin position="338"/>
        <end position="451"/>
    </location>
</feature>
<evidence type="ECO:0000313" key="13">
    <source>
        <dbReference type="Proteomes" id="UP001597478"/>
    </source>
</evidence>
<evidence type="ECO:0000256" key="6">
    <source>
        <dbReference type="ARBA" id="ARBA00022989"/>
    </source>
</evidence>
<feature type="transmembrane region" description="Helical" evidence="9">
    <location>
        <begin position="199"/>
        <end position="221"/>
    </location>
</feature>
<evidence type="ECO:0000256" key="7">
    <source>
        <dbReference type="ARBA" id="ARBA00023008"/>
    </source>
</evidence>
<evidence type="ECO:0000256" key="9">
    <source>
        <dbReference type="SAM" id="Phobius"/>
    </source>
</evidence>
<comment type="caution">
    <text evidence="12">The sequence shown here is derived from an EMBL/GenBank/DDBJ whole genome shotgun (WGS) entry which is preliminary data.</text>
</comment>
<keyword evidence="4" id="KW-0479">Metal-binding</keyword>
<feature type="transmembrane region" description="Helical" evidence="9">
    <location>
        <begin position="342"/>
        <end position="362"/>
    </location>
</feature>
<evidence type="ECO:0000256" key="5">
    <source>
        <dbReference type="ARBA" id="ARBA00022729"/>
    </source>
</evidence>
<evidence type="ECO:0000256" key="1">
    <source>
        <dbReference type="ARBA" id="ARBA00004651"/>
    </source>
</evidence>
<protein>
    <submittedName>
        <fullName evidence="12">Copper resistance protein CopC</fullName>
    </submittedName>
</protein>
<keyword evidence="5" id="KW-0732">Signal</keyword>
<keyword evidence="6 9" id="KW-1133">Transmembrane helix</keyword>
<organism evidence="12 13">
    <name type="scientific">Prauserella oleivorans</name>
    <dbReference type="NCBI Taxonomy" id="1478153"/>
    <lineage>
        <taxon>Bacteria</taxon>
        <taxon>Bacillati</taxon>
        <taxon>Actinomycetota</taxon>
        <taxon>Actinomycetes</taxon>
        <taxon>Pseudonocardiales</taxon>
        <taxon>Pseudonocardiaceae</taxon>
        <taxon>Prauserella</taxon>
    </lineage>
</organism>
<keyword evidence="13" id="KW-1185">Reference proteome</keyword>
<proteinExistence type="predicted"/>
<dbReference type="Gene3D" id="2.60.40.1220">
    <property type="match status" value="1"/>
</dbReference>
<feature type="transmembrane region" description="Helical" evidence="9">
    <location>
        <begin position="167"/>
        <end position="187"/>
    </location>
</feature>
<dbReference type="InterPro" id="IPR014755">
    <property type="entry name" value="Cu-Rt/internalin_Ig-like"/>
</dbReference>
<feature type="transmembrane region" description="Helical" evidence="9">
    <location>
        <begin position="374"/>
        <end position="397"/>
    </location>
</feature>
<feature type="transmembrane region" description="Helical" evidence="9">
    <location>
        <begin position="268"/>
        <end position="289"/>
    </location>
</feature>
<feature type="transmembrane region" description="Helical" evidence="9">
    <location>
        <begin position="430"/>
        <end position="452"/>
    </location>
</feature>
<dbReference type="PANTHER" id="PTHR34820">
    <property type="entry name" value="INNER MEMBRANE PROTEIN YEBZ"/>
    <property type="match status" value="1"/>
</dbReference>
<keyword evidence="2" id="KW-1003">Cell membrane</keyword>
<evidence type="ECO:0000256" key="2">
    <source>
        <dbReference type="ARBA" id="ARBA00022475"/>
    </source>
</evidence>
<dbReference type="InterPro" id="IPR032694">
    <property type="entry name" value="CopC/D"/>
</dbReference>
<evidence type="ECO:0000256" key="8">
    <source>
        <dbReference type="ARBA" id="ARBA00023136"/>
    </source>
</evidence>
<dbReference type="SUPFAM" id="SSF81296">
    <property type="entry name" value="E set domains"/>
    <property type="match status" value="1"/>
</dbReference>
<evidence type="ECO:0000256" key="4">
    <source>
        <dbReference type="ARBA" id="ARBA00022723"/>
    </source>
</evidence>
<keyword evidence="3 9" id="KW-0812">Transmembrane</keyword>
<reference evidence="13" key="1">
    <citation type="journal article" date="2019" name="Int. J. Syst. Evol. Microbiol.">
        <title>The Global Catalogue of Microorganisms (GCM) 10K type strain sequencing project: providing services to taxonomists for standard genome sequencing and annotation.</title>
        <authorList>
            <consortium name="The Broad Institute Genomics Platform"/>
            <consortium name="The Broad Institute Genome Sequencing Center for Infectious Disease"/>
            <person name="Wu L."/>
            <person name="Ma J."/>
        </authorList>
    </citation>
    <scope>NUCLEOTIDE SEQUENCE [LARGE SCALE GENOMIC DNA]</scope>
    <source>
        <strain evidence="13">IBRC-M 10906</strain>
    </source>
</reference>
<gene>
    <name evidence="12" type="ORF">ACFS2C_13305</name>
</gene>
<feature type="transmembrane region" description="Helical" evidence="9">
    <location>
        <begin position="309"/>
        <end position="330"/>
    </location>
</feature>
<feature type="domain" description="CopC" evidence="10">
    <location>
        <begin position="39"/>
        <end position="136"/>
    </location>
</feature>
<comment type="subcellular location">
    <subcellularLocation>
        <location evidence="1">Cell membrane</location>
        <topology evidence="1">Multi-pass membrane protein</topology>
    </subcellularLocation>
</comment>
<dbReference type="EMBL" id="JBHUOF010000015">
    <property type="protein sequence ID" value="MFD2800374.1"/>
    <property type="molecule type" value="Genomic_DNA"/>
</dbReference>
<evidence type="ECO:0000313" key="12">
    <source>
        <dbReference type="EMBL" id="MFD2800374.1"/>
    </source>
</evidence>